<dbReference type="GO" id="GO:0008270">
    <property type="term" value="F:zinc ion binding"/>
    <property type="evidence" value="ECO:0007669"/>
    <property type="project" value="UniProtKB-KW"/>
</dbReference>
<reference evidence="3 4" key="1">
    <citation type="submission" date="2019-01" db="EMBL/GenBank/DDBJ databases">
        <title>Weissella sp. nov., a novel lactic acid bacterium isolated from animal feces.</title>
        <authorList>
            <person name="Wang L.-T."/>
        </authorList>
    </citation>
    <scope>NUCLEOTIDE SEQUENCE [LARGE SCALE GENOMIC DNA]</scope>
    <source>
        <strain evidence="3 4">8H-2</strain>
    </source>
</reference>
<dbReference type="PANTHER" id="PTHR36934">
    <property type="entry name" value="BLR0278 PROTEIN"/>
    <property type="match status" value="1"/>
</dbReference>
<keyword evidence="1" id="KW-0479">Metal-binding</keyword>
<dbReference type="PROSITE" id="PS50966">
    <property type="entry name" value="ZF_SWIM"/>
    <property type="match status" value="1"/>
</dbReference>
<evidence type="ECO:0000256" key="1">
    <source>
        <dbReference type="PROSITE-ProRule" id="PRU00325"/>
    </source>
</evidence>
<dbReference type="AlphaFoldDB" id="A0A6C2C9H8"/>
<dbReference type="InterPro" id="IPR029069">
    <property type="entry name" value="HotDog_dom_sf"/>
</dbReference>
<dbReference type="OrthoDB" id="6902891at2"/>
<dbReference type="RefSeq" id="WP_148621868.1">
    <property type="nucleotide sequence ID" value="NZ_SDGZ01000006.1"/>
</dbReference>
<feature type="domain" description="SWIM-type" evidence="2">
    <location>
        <begin position="54"/>
        <end position="89"/>
    </location>
</feature>
<keyword evidence="4" id="KW-1185">Reference proteome</keyword>
<dbReference type="SUPFAM" id="SSF54637">
    <property type="entry name" value="Thioesterase/thiol ester dehydrase-isomerase"/>
    <property type="match status" value="1"/>
</dbReference>
<comment type="caution">
    <text evidence="3">The sequence shown here is derived from an EMBL/GenBank/DDBJ whole genome shotgun (WGS) entry which is preliminary data.</text>
</comment>
<evidence type="ECO:0000313" key="4">
    <source>
        <dbReference type="Proteomes" id="UP000371977"/>
    </source>
</evidence>
<evidence type="ECO:0000313" key="3">
    <source>
        <dbReference type="EMBL" id="TYC50668.1"/>
    </source>
</evidence>
<dbReference type="Proteomes" id="UP000371977">
    <property type="component" value="Unassembled WGS sequence"/>
</dbReference>
<dbReference type="InterPro" id="IPR007527">
    <property type="entry name" value="Znf_SWIM"/>
</dbReference>
<dbReference type="InterPro" id="IPR054485">
    <property type="entry name" value="FlK-like_dom"/>
</dbReference>
<evidence type="ECO:0000259" key="2">
    <source>
        <dbReference type="PROSITE" id="PS50966"/>
    </source>
</evidence>
<dbReference type="Pfam" id="PF22636">
    <property type="entry name" value="FlK"/>
    <property type="match status" value="1"/>
</dbReference>
<proteinExistence type="predicted"/>
<name>A0A6C2C9H8_9LACO</name>
<organism evidence="3 4">
    <name type="scientific">Weissella muntiaci</name>
    <dbReference type="NCBI Taxonomy" id="2508881"/>
    <lineage>
        <taxon>Bacteria</taxon>
        <taxon>Bacillati</taxon>
        <taxon>Bacillota</taxon>
        <taxon>Bacilli</taxon>
        <taxon>Lactobacillales</taxon>
        <taxon>Lactobacillaceae</taxon>
        <taxon>Weissella</taxon>
    </lineage>
</organism>
<keyword evidence="1" id="KW-0862">Zinc</keyword>
<dbReference type="EMBL" id="SDGZ01000006">
    <property type="protein sequence ID" value="TYC50668.1"/>
    <property type="molecule type" value="Genomic_DNA"/>
</dbReference>
<protein>
    <recommendedName>
        <fullName evidence="2">SWIM-type domain-containing protein</fullName>
    </recommendedName>
</protein>
<dbReference type="PANTHER" id="PTHR36934:SF1">
    <property type="entry name" value="THIOESTERASE DOMAIN-CONTAINING PROTEIN"/>
    <property type="match status" value="1"/>
</dbReference>
<accession>A0A6C2C9H8</accession>
<dbReference type="InterPro" id="IPR025540">
    <property type="entry name" value="FlK"/>
</dbReference>
<gene>
    <name evidence="3" type="ORF">ESZ50_01660</name>
</gene>
<dbReference type="Gene3D" id="3.10.129.10">
    <property type="entry name" value="Hotdog Thioesterase"/>
    <property type="match status" value="1"/>
</dbReference>
<keyword evidence="1" id="KW-0863">Zinc-finger</keyword>
<sequence length="220" mass="23765">MKVQINRATMESRTMNAENFSAGIALFEVGALKIIPLGNPNSYIFVGDGESGVIRIKGDGRDVKQFYCTCDEGAPLMCKHVMAAILTIQGGMIESPLFIGKRFSESLIVDDTNMTGAVKGDLMPVFATPFLIGLLENTATDCIASALSVEESQVGTEVHVFHTAGALKGARITATATITKVYGRRITFDVVAREGNREIGHGTHTRMIVDRARLLESLQQ</sequence>